<accession>A0ACA9PDH9</accession>
<organism evidence="1 2">
    <name type="scientific">Acaulospora colombiana</name>
    <dbReference type="NCBI Taxonomy" id="27376"/>
    <lineage>
        <taxon>Eukaryota</taxon>
        <taxon>Fungi</taxon>
        <taxon>Fungi incertae sedis</taxon>
        <taxon>Mucoromycota</taxon>
        <taxon>Glomeromycotina</taxon>
        <taxon>Glomeromycetes</taxon>
        <taxon>Diversisporales</taxon>
        <taxon>Acaulosporaceae</taxon>
        <taxon>Acaulospora</taxon>
    </lineage>
</organism>
<keyword evidence="2" id="KW-1185">Reference proteome</keyword>
<evidence type="ECO:0000313" key="2">
    <source>
        <dbReference type="Proteomes" id="UP000789525"/>
    </source>
</evidence>
<dbReference type="Proteomes" id="UP000789525">
    <property type="component" value="Unassembled WGS sequence"/>
</dbReference>
<gene>
    <name evidence="1" type="ORF">ACOLOM_LOCUS10386</name>
</gene>
<proteinExistence type="predicted"/>
<comment type="caution">
    <text evidence="1">The sequence shown here is derived from an EMBL/GenBank/DDBJ whole genome shotgun (WGS) entry which is preliminary data.</text>
</comment>
<protein>
    <submittedName>
        <fullName evidence="1">15634_t:CDS:1</fullName>
    </submittedName>
</protein>
<evidence type="ECO:0000313" key="1">
    <source>
        <dbReference type="EMBL" id="CAG8704382.1"/>
    </source>
</evidence>
<reference evidence="1" key="1">
    <citation type="submission" date="2021-06" db="EMBL/GenBank/DDBJ databases">
        <authorList>
            <person name="Kallberg Y."/>
            <person name="Tangrot J."/>
            <person name="Rosling A."/>
        </authorList>
    </citation>
    <scope>NUCLEOTIDE SEQUENCE</scope>
    <source>
        <strain evidence="1">CL356</strain>
    </source>
</reference>
<name>A0ACA9PDH9_9GLOM</name>
<sequence>NSTLLSPFSPSIKQNLTSPFIAIYINLVTTTKYLHLDYTKKNGTGGESIYGGPFEDEDLSQPIDAPGLLVMANRGPHTNSSQFFITLAPSPHLNGKHVVFGKVVRGIEVVKAIEGVPTDAKDVPLKKIELVNCGSDSPGRGGGDGIDPLLQETEEEYDLRLEREEKERIEARRKERERLERERAKEGRLDEQTGIRYKDDDGINLDMPVWTFWRSGTAVELQKINSSFSLLPLWLALSWRQVDWCTFPALASTPSSIDENNCDYPKPYHPNSIISGKRP</sequence>
<dbReference type="EMBL" id="CAJVPT010033314">
    <property type="protein sequence ID" value="CAG8704382.1"/>
    <property type="molecule type" value="Genomic_DNA"/>
</dbReference>
<feature type="non-terminal residue" evidence="1">
    <location>
        <position position="1"/>
    </location>
</feature>